<dbReference type="Proteomes" id="UP000280228">
    <property type="component" value="Chromosome"/>
</dbReference>
<evidence type="ECO:0000313" key="2">
    <source>
        <dbReference type="Proteomes" id="UP000280228"/>
    </source>
</evidence>
<sequence>MTNDSIKRGWAHAFGKRFHKSIFIGLGLLDLDWFYAILAQNQSHFDGHL</sequence>
<protein>
    <submittedName>
        <fullName evidence="1">Uncharacterized protein</fullName>
    </submittedName>
</protein>
<dbReference type="AlphaFoldDB" id="A0A3Q9GIL9"/>
<reference evidence="1 2" key="1">
    <citation type="submission" date="2018-12" db="EMBL/GenBank/DDBJ databases">
        <title>Persistence of Moraxella catarrhalis in Chronic Obstructive Pulmonary Disease and Regulation of the Hag/MID Adhesin.</title>
        <authorList>
            <person name="Murphy T."/>
            <person name="Zhao X."/>
            <person name="Vyas G."/>
            <person name="Aluvathingal J."/>
            <person name="Nadendla S."/>
            <person name="Tallon L."/>
            <person name="Tettelin H."/>
        </authorList>
    </citation>
    <scope>NUCLEOTIDE SEQUENCE [LARGE SCALE GENOMIC DNA]</scope>
    <source>
        <strain evidence="1 2">46P58B1</strain>
    </source>
</reference>
<evidence type="ECO:0000313" key="1">
    <source>
        <dbReference type="EMBL" id="AZQ94154.1"/>
    </source>
</evidence>
<accession>A0A3Q9GIL9</accession>
<organism evidence="1 2">
    <name type="scientific">Moraxella catarrhalis</name>
    <name type="common">Branhamella catarrhalis</name>
    <dbReference type="NCBI Taxonomy" id="480"/>
    <lineage>
        <taxon>Bacteria</taxon>
        <taxon>Pseudomonadati</taxon>
        <taxon>Pseudomonadota</taxon>
        <taxon>Gammaproteobacteria</taxon>
        <taxon>Moraxellales</taxon>
        <taxon>Moraxellaceae</taxon>
        <taxon>Moraxella</taxon>
    </lineage>
</organism>
<dbReference type="EMBL" id="CP034662">
    <property type="protein sequence ID" value="AZQ94154.1"/>
    <property type="molecule type" value="Genomic_DNA"/>
</dbReference>
<gene>
    <name evidence="1" type="ORF">EJK53_2217</name>
</gene>
<name>A0A3Q9GIL9_MORCA</name>
<proteinExistence type="predicted"/>